<name>A0A6A1VFX3_9ROSI</name>
<feature type="domain" description="DUF4005" evidence="5">
    <location>
        <begin position="469"/>
        <end position="538"/>
    </location>
</feature>
<evidence type="ECO:0000259" key="5">
    <source>
        <dbReference type="Pfam" id="PF13178"/>
    </source>
</evidence>
<comment type="similarity">
    <text evidence="2">Belongs to the IQD family.</text>
</comment>
<evidence type="ECO:0000313" key="6">
    <source>
        <dbReference type="EMBL" id="KAB1211644.1"/>
    </source>
</evidence>
<dbReference type="GO" id="GO:0005516">
    <property type="term" value="F:calmodulin binding"/>
    <property type="evidence" value="ECO:0007669"/>
    <property type="project" value="UniProtKB-KW"/>
</dbReference>
<dbReference type="PANTHER" id="PTHR32295:SF279">
    <property type="entry name" value="PROTEIN IQ-DOMAIN 31-LIKE"/>
    <property type="match status" value="1"/>
</dbReference>
<protein>
    <submittedName>
        <fullName evidence="6">Protein IQ-DOMAIN 31</fullName>
    </submittedName>
</protein>
<gene>
    <name evidence="6" type="ORF">CJ030_MR6G002153</name>
</gene>
<feature type="region of interest" description="Disordered" evidence="4">
    <location>
        <begin position="252"/>
        <end position="310"/>
    </location>
</feature>
<dbReference type="AlphaFoldDB" id="A0A6A1VFX3"/>
<organism evidence="6 7">
    <name type="scientific">Morella rubra</name>
    <name type="common">Chinese bayberry</name>
    <dbReference type="NCBI Taxonomy" id="262757"/>
    <lineage>
        <taxon>Eukaryota</taxon>
        <taxon>Viridiplantae</taxon>
        <taxon>Streptophyta</taxon>
        <taxon>Embryophyta</taxon>
        <taxon>Tracheophyta</taxon>
        <taxon>Spermatophyta</taxon>
        <taxon>Magnoliopsida</taxon>
        <taxon>eudicotyledons</taxon>
        <taxon>Gunneridae</taxon>
        <taxon>Pentapetalae</taxon>
        <taxon>rosids</taxon>
        <taxon>fabids</taxon>
        <taxon>Fagales</taxon>
        <taxon>Myricaceae</taxon>
        <taxon>Morella</taxon>
    </lineage>
</organism>
<dbReference type="Proteomes" id="UP000516437">
    <property type="component" value="Chromosome 6"/>
</dbReference>
<keyword evidence="7" id="KW-1185">Reference proteome</keyword>
<comment type="subunit">
    <text evidence="3">Binds to multiple calmodulin (CaM) in the presence of Ca(2+) and CaM-like proteins.</text>
</comment>
<feature type="compositionally biased region" description="Polar residues" evidence="4">
    <location>
        <begin position="519"/>
        <end position="530"/>
    </location>
</feature>
<feature type="compositionally biased region" description="Basic and acidic residues" evidence="4">
    <location>
        <begin position="555"/>
        <end position="567"/>
    </location>
</feature>
<dbReference type="SMART" id="SM00015">
    <property type="entry name" value="IQ"/>
    <property type="match status" value="3"/>
</dbReference>
<comment type="caution">
    <text evidence="6">The sequence shown here is derived from an EMBL/GenBank/DDBJ whole genome shotgun (WGS) entry which is preliminary data.</text>
</comment>
<reference evidence="6 7" key="1">
    <citation type="journal article" date="2019" name="Plant Biotechnol. J.">
        <title>The red bayberry genome and genetic basis of sex determination.</title>
        <authorList>
            <person name="Jia H.M."/>
            <person name="Jia H.J."/>
            <person name="Cai Q.L."/>
            <person name="Wang Y."/>
            <person name="Zhao H.B."/>
            <person name="Yang W.F."/>
            <person name="Wang G.Y."/>
            <person name="Li Y.H."/>
            <person name="Zhan D.L."/>
            <person name="Shen Y.T."/>
            <person name="Niu Q.F."/>
            <person name="Chang L."/>
            <person name="Qiu J."/>
            <person name="Zhao L."/>
            <person name="Xie H.B."/>
            <person name="Fu W.Y."/>
            <person name="Jin J."/>
            <person name="Li X.W."/>
            <person name="Jiao Y."/>
            <person name="Zhou C.C."/>
            <person name="Tu T."/>
            <person name="Chai C.Y."/>
            <person name="Gao J.L."/>
            <person name="Fan L.J."/>
            <person name="van de Weg E."/>
            <person name="Wang J.Y."/>
            <person name="Gao Z.S."/>
        </authorList>
    </citation>
    <scope>NUCLEOTIDE SEQUENCE [LARGE SCALE GENOMIC DNA]</scope>
    <source>
        <tissue evidence="6">Leaves</tissue>
    </source>
</reference>
<sequence>MGKSPAKWIKTILFGKKSSKSSFLKSLHVKKSTTDKEANLACKAVSGDMAANPSVISDVVLHTSDRIEENSERKVISNLSQDVVVLLPEKQAVVVEGTTGLAPADIMEFTRQEQAATKAQAAFRGYLARRAFRALKGIIRLQALIRGHLVRRQAVATLHCMKGIVKLQAHVRGQRARLSVCGLEVEKKCCLVELFGLHSATRPDKLSANGFICKVLSSSLTIMPLNLQYDPVEPNSAWKWLERWSSSQFWGPLPQPKGVPNSNSSRHQDSTQRGENERGRVKRAGRKVPINVENNSLHPTTDSEKSRRNIRKAMVHQAESFQEHPQYELERVKRSLRKVGVSNSLAPDQSEAAAEKPKLNMRKLSSSTASDVPQKSADSSSEKISDPIGLVSKDSKLPEREMLPKLLTVEETVDMLHHDSPASERLPLETVAEIDNIPMVNEELDVKEDQASKEKHRSRRKSFPAKQENSENVSQSAHSFPSYMAATESAKAKLRAQGCPMPAEDGIENASVRRHSLPTLANSKLSSMSPRVQRPAQANGKGGRKSDKSVSSSKDGQDKVAREGWKR</sequence>
<feature type="compositionally biased region" description="Basic and acidic residues" evidence="4">
    <location>
        <begin position="266"/>
        <end position="279"/>
    </location>
</feature>
<feature type="region of interest" description="Disordered" evidence="4">
    <location>
        <begin position="440"/>
        <end position="567"/>
    </location>
</feature>
<keyword evidence="1" id="KW-0112">Calmodulin-binding</keyword>
<feature type="compositionally biased region" description="Basic residues" evidence="4">
    <location>
        <begin position="454"/>
        <end position="463"/>
    </location>
</feature>
<evidence type="ECO:0000313" key="7">
    <source>
        <dbReference type="Proteomes" id="UP000516437"/>
    </source>
</evidence>
<accession>A0A6A1VFX3</accession>
<dbReference type="EMBL" id="RXIC02000024">
    <property type="protein sequence ID" value="KAB1211644.1"/>
    <property type="molecule type" value="Genomic_DNA"/>
</dbReference>
<dbReference type="InterPro" id="IPR000048">
    <property type="entry name" value="IQ_motif_EF-hand-BS"/>
</dbReference>
<feature type="region of interest" description="Disordered" evidence="4">
    <location>
        <begin position="341"/>
        <end position="397"/>
    </location>
</feature>
<dbReference type="InterPro" id="IPR025064">
    <property type="entry name" value="DUF4005"/>
</dbReference>
<feature type="compositionally biased region" description="Polar residues" evidence="4">
    <location>
        <begin position="363"/>
        <end position="379"/>
    </location>
</feature>
<dbReference type="PROSITE" id="PS50096">
    <property type="entry name" value="IQ"/>
    <property type="match status" value="3"/>
</dbReference>
<feature type="compositionally biased region" description="Polar residues" evidence="4">
    <location>
        <begin position="470"/>
        <end position="479"/>
    </location>
</feature>
<proteinExistence type="inferred from homology"/>
<dbReference type="Pfam" id="PF13178">
    <property type="entry name" value="DUF4005"/>
    <property type="match status" value="1"/>
</dbReference>
<dbReference type="CDD" id="cd23767">
    <property type="entry name" value="IQCD"/>
    <property type="match status" value="1"/>
</dbReference>
<dbReference type="PANTHER" id="PTHR32295">
    <property type="entry name" value="IQ-DOMAIN 5-RELATED"/>
    <property type="match status" value="1"/>
</dbReference>
<dbReference type="Pfam" id="PF00612">
    <property type="entry name" value="IQ"/>
    <property type="match status" value="3"/>
</dbReference>
<evidence type="ECO:0000256" key="2">
    <source>
        <dbReference type="ARBA" id="ARBA00024341"/>
    </source>
</evidence>
<evidence type="ECO:0000256" key="3">
    <source>
        <dbReference type="ARBA" id="ARBA00024378"/>
    </source>
</evidence>
<evidence type="ECO:0000256" key="4">
    <source>
        <dbReference type="SAM" id="MobiDB-lite"/>
    </source>
</evidence>
<dbReference type="OrthoDB" id="1101566at2759"/>
<evidence type="ECO:0000256" key="1">
    <source>
        <dbReference type="ARBA" id="ARBA00022860"/>
    </source>
</evidence>